<sequence length="587" mass="57678">MAALLFPPSQAAGRHAVEDAWHAEEACDAGAGAWAYTAARGAEGGVALHRRLLPGSLPQHAEGLLLEKNVSSTLVRTQAGWVLTHAHARVLGGGTLHEAAQEHHQGERPHQSDWRQHSMPTPGQSPDAGRAAAAAGAPRLHGRLRGRGREPPGAGADAGAGAQRGRRASPAGGAGPRGLRLVSPLPPAAGGGCHGLQVRALPRAAPAHPGRSGRRVGRGVHAARAHGRGVEQVHGGGGRRAGAPVAQRPALLDHGHAALELAARRGGGVGARHARGARRLARGAARGRGCRAEAGGRRGAAGGGAGGGRPRRVRGGPGGAARHLAQRVPARRQQPAPAGHAVPGRLRGGEAGSLPGRAADGGGDGALPAPRVPAQSRGGGARRARRGRAAGAGGGGRGAGGLRRRRAGDAVARVREHARPGAGGPRAGVPGAPPALPALPRHERAGLVARGGGARGGAHATAAAGRGDGSHGGGLGAGGAGGHAGGRRQQAHAGGAGGQAAGRGAGAGEALAGALWRHHAAGGHAGCRTAGSGQRTGDGAGAQRGRLGARARRGARAGHGAPQPGEHLGPHYRGRGAGARCRGTSRR</sequence>
<feature type="compositionally biased region" description="Gly residues" evidence="1">
    <location>
        <begin position="466"/>
        <end position="484"/>
    </location>
</feature>
<evidence type="ECO:0000313" key="3">
    <source>
        <dbReference type="Proteomes" id="UP000218209"/>
    </source>
</evidence>
<feature type="compositionally biased region" description="Gly residues" evidence="1">
    <location>
        <begin position="390"/>
        <end position="401"/>
    </location>
</feature>
<proteinExistence type="predicted"/>
<feature type="compositionally biased region" description="Gly residues" evidence="1">
    <location>
        <begin position="297"/>
        <end position="308"/>
    </location>
</feature>
<gene>
    <name evidence="2" type="ORF">BU14_0797s0003</name>
</gene>
<feature type="compositionally biased region" description="Low complexity" evidence="1">
    <location>
        <begin position="128"/>
        <end position="139"/>
    </location>
</feature>
<feature type="compositionally biased region" description="Basic residues" evidence="1">
    <location>
        <begin position="211"/>
        <end position="227"/>
    </location>
</feature>
<feature type="compositionally biased region" description="Low complexity" evidence="1">
    <location>
        <begin position="151"/>
        <end position="179"/>
    </location>
</feature>
<dbReference type="EMBL" id="KV919277">
    <property type="protein sequence ID" value="OSX70311.1"/>
    <property type="molecule type" value="Genomic_DNA"/>
</dbReference>
<feature type="region of interest" description="Disordered" evidence="1">
    <location>
        <begin position="523"/>
        <end position="587"/>
    </location>
</feature>
<feature type="region of interest" description="Disordered" evidence="1">
    <location>
        <begin position="99"/>
        <end position="179"/>
    </location>
</feature>
<protein>
    <submittedName>
        <fullName evidence="2">Uncharacterized protein</fullName>
    </submittedName>
</protein>
<feature type="compositionally biased region" description="Gly residues" evidence="1">
    <location>
        <begin position="494"/>
        <end position="505"/>
    </location>
</feature>
<evidence type="ECO:0000256" key="1">
    <source>
        <dbReference type="SAM" id="MobiDB-lite"/>
    </source>
</evidence>
<reference evidence="2 3" key="1">
    <citation type="submission" date="2017-03" db="EMBL/GenBank/DDBJ databases">
        <title>WGS assembly of Porphyra umbilicalis.</title>
        <authorList>
            <person name="Brawley S.H."/>
            <person name="Blouin N.A."/>
            <person name="Ficko-Blean E."/>
            <person name="Wheeler G.L."/>
            <person name="Lohr M."/>
            <person name="Goodson H.V."/>
            <person name="Jenkins J.W."/>
            <person name="Blaby-Haas C.E."/>
            <person name="Helliwell K.E."/>
            <person name="Chan C."/>
            <person name="Marriage T."/>
            <person name="Bhattacharya D."/>
            <person name="Klein A.S."/>
            <person name="Badis Y."/>
            <person name="Brodie J."/>
            <person name="Cao Y."/>
            <person name="Collen J."/>
            <person name="Dittami S.M."/>
            <person name="Gachon C.M."/>
            <person name="Green B.R."/>
            <person name="Karpowicz S."/>
            <person name="Kim J.W."/>
            <person name="Kudahl U."/>
            <person name="Lin S."/>
            <person name="Michel G."/>
            <person name="Mittag M."/>
            <person name="Olson B.J."/>
            <person name="Pangilinan J."/>
            <person name="Peng Y."/>
            <person name="Qiu H."/>
            <person name="Shu S."/>
            <person name="Singer J.T."/>
            <person name="Smith A.G."/>
            <person name="Sprecher B.N."/>
            <person name="Wagner V."/>
            <person name="Wang W."/>
            <person name="Wang Z.-Y."/>
            <person name="Yan J."/>
            <person name="Yarish C."/>
            <person name="Zoeuner-Riek S."/>
            <person name="Zhuang Y."/>
            <person name="Zou Y."/>
            <person name="Lindquist E.A."/>
            <person name="Grimwood J."/>
            <person name="Barry K."/>
            <person name="Rokhsar D.S."/>
            <person name="Schmutz J."/>
            <person name="Stiller J.W."/>
            <person name="Grossman A.R."/>
            <person name="Prochnik S.E."/>
        </authorList>
    </citation>
    <scope>NUCLEOTIDE SEQUENCE [LARGE SCALE GENOMIC DNA]</scope>
    <source>
        <strain evidence="2">4086291</strain>
    </source>
</reference>
<feature type="compositionally biased region" description="Low complexity" evidence="1">
    <location>
        <begin position="578"/>
        <end position="587"/>
    </location>
</feature>
<name>A0A1X6NNX2_PORUM</name>
<organism evidence="2 3">
    <name type="scientific">Porphyra umbilicalis</name>
    <name type="common">Purple laver</name>
    <name type="synonym">Red alga</name>
    <dbReference type="NCBI Taxonomy" id="2786"/>
    <lineage>
        <taxon>Eukaryota</taxon>
        <taxon>Rhodophyta</taxon>
        <taxon>Bangiophyceae</taxon>
        <taxon>Bangiales</taxon>
        <taxon>Bangiaceae</taxon>
        <taxon>Porphyra</taxon>
    </lineage>
</organism>
<feature type="region of interest" description="Disordered" evidence="1">
    <location>
        <begin position="205"/>
        <end position="244"/>
    </location>
</feature>
<feature type="compositionally biased region" description="Basic residues" evidence="1">
    <location>
        <begin position="547"/>
        <end position="556"/>
    </location>
</feature>
<keyword evidence="3" id="KW-1185">Reference proteome</keyword>
<accession>A0A1X6NNX2</accession>
<dbReference type="Proteomes" id="UP000218209">
    <property type="component" value="Unassembled WGS sequence"/>
</dbReference>
<dbReference type="AlphaFoldDB" id="A0A1X6NNX2"/>
<feature type="region of interest" description="Disordered" evidence="1">
    <location>
        <begin position="265"/>
        <end position="505"/>
    </location>
</feature>
<feature type="compositionally biased region" description="Basic residues" evidence="1">
    <location>
        <begin position="272"/>
        <end position="281"/>
    </location>
</feature>
<feature type="compositionally biased region" description="Basic and acidic residues" evidence="1">
    <location>
        <begin position="99"/>
        <end position="116"/>
    </location>
</feature>
<evidence type="ECO:0000313" key="2">
    <source>
        <dbReference type="EMBL" id="OSX70311.1"/>
    </source>
</evidence>